<accession>A0A0A9GW25</accession>
<organism evidence="2">
    <name type="scientific">Arundo donax</name>
    <name type="common">Giant reed</name>
    <name type="synonym">Donax arundinaceus</name>
    <dbReference type="NCBI Taxonomy" id="35708"/>
    <lineage>
        <taxon>Eukaryota</taxon>
        <taxon>Viridiplantae</taxon>
        <taxon>Streptophyta</taxon>
        <taxon>Embryophyta</taxon>
        <taxon>Tracheophyta</taxon>
        <taxon>Spermatophyta</taxon>
        <taxon>Magnoliopsida</taxon>
        <taxon>Liliopsida</taxon>
        <taxon>Poales</taxon>
        <taxon>Poaceae</taxon>
        <taxon>PACMAD clade</taxon>
        <taxon>Arundinoideae</taxon>
        <taxon>Arundineae</taxon>
        <taxon>Arundo</taxon>
    </lineage>
</organism>
<feature type="compositionally biased region" description="Basic and acidic residues" evidence="1">
    <location>
        <begin position="24"/>
        <end position="35"/>
    </location>
</feature>
<dbReference type="AlphaFoldDB" id="A0A0A9GW25"/>
<reference evidence="2" key="1">
    <citation type="submission" date="2014-09" db="EMBL/GenBank/DDBJ databases">
        <authorList>
            <person name="Magalhaes I.L.F."/>
            <person name="Oliveira U."/>
            <person name="Santos F.R."/>
            <person name="Vidigal T.H.D.A."/>
            <person name="Brescovit A.D."/>
            <person name="Santos A.J."/>
        </authorList>
    </citation>
    <scope>NUCLEOTIDE SEQUENCE</scope>
    <source>
        <tissue evidence="2">Shoot tissue taken approximately 20 cm above the soil surface</tissue>
    </source>
</reference>
<reference evidence="2" key="2">
    <citation type="journal article" date="2015" name="Data Brief">
        <title>Shoot transcriptome of the giant reed, Arundo donax.</title>
        <authorList>
            <person name="Barrero R.A."/>
            <person name="Guerrero F.D."/>
            <person name="Moolhuijzen P."/>
            <person name="Goolsby J.A."/>
            <person name="Tidwell J."/>
            <person name="Bellgard S.E."/>
            <person name="Bellgard M.I."/>
        </authorList>
    </citation>
    <scope>NUCLEOTIDE SEQUENCE</scope>
    <source>
        <tissue evidence="2">Shoot tissue taken approximately 20 cm above the soil surface</tissue>
    </source>
</reference>
<name>A0A0A9GW25_ARUDO</name>
<proteinExistence type="predicted"/>
<sequence length="35" mass="3922">MEREDSRAGRIEDGGLAPASSQEQGRKISRSEMRM</sequence>
<evidence type="ECO:0000256" key="1">
    <source>
        <dbReference type="SAM" id="MobiDB-lite"/>
    </source>
</evidence>
<evidence type="ECO:0000313" key="2">
    <source>
        <dbReference type="EMBL" id="JAE27749.1"/>
    </source>
</evidence>
<feature type="region of interest" description="Disordered" evidence="1">
    <location>
        <begin position="1"/>
        <end position="35"/>
    </location>
</feature>
<protein>
    <submittedName>
        <fullName evidence="2">Uncharacterized protein</fullName>
    </submittedName>
</protein>
<feature type="compositionally biased region" description="Basic and acidic residues" evidence="1">
    <location>
        <begin position="1"/>
        <end position="13"/>
    </location>
</feature>
<dbReference type="EMBL" id="GBRH01170147">
    <property type="protein sequence ID" value="JAE27749.1"/>
    <property type="molecule type" value="Transcribed_RNA"/>
</dbReference>